<dbReference type="InterPro" id="IPR003594">
    <property type="entry name" value="HATPase_dom"/>
</dbReference>
<proteinExistence type="predicted"/>
<dbReference type="Pfam" id="PF13581">
    <property type="entry name" value="HATPase_c_2"/>
    <property type="match status" value="1"/>
</dbReference>
<evidence type="ECO:0000256" key="1">
    <source>
        <dbReference type="ARBA" id="ARBA00022527"/>
    </source>
</evidence>
<keyword evidence="1" id="KW-0723">Serine/threonine-protein kinase</keyword>
<keyword evidence="1" id="KW-0808">Transferase</keyword>
<dbReference type="Proteomes" id="UP000254425">
    <property type="component" value="Chromosome"/>
</dbReference>
<dbReference type="PANTHER" id="PTHR35526">
    <property type="entry name" value="ANTI-SIGMA-F FACTOR RSBW-RELATED"/>
    <property type="match status" value="1"/>
</dbReference>
<feature type="domain" description="Histidine kinase/HSP90-like ATPase" evidence="3">
    <location>
        <begin position="18"/>
        <end position="150"/>
    </location>
</feature>
<feature type="region of interest" description="Disordered" evidence="2">
    <location>
        <begin position="79"/>
        <end position="121"/>
    </location>
</feature>
<dbReference type="EMBL" id="CP031320">
    <property type="protein sequence ID" value="AXK31623.1"/>
    <property type="molecule type" value="Genomic_DNA"/>
</dbReference>
<name>A0A345XJ07_9ACTN</name>
<accession>A0A345XJ07</accession>
<evidence type="ECO:0000313" key="5">
    <source>
        <dbReference type="Proteomes" id="UP000254425"/>
    </source>
</evidence>
<keyword evidence="4" id="KW-0547">Nucleotide-binding</keyword>
<dbReference type="Gene3D" id="3.30.565.10">
    <property type="entry name" value="Histidine kinase-like ATPase, C-terminal domain"/>
    <property type="match status" value="1"/>
</dbReference>
<organism evidence="4 5">
    <name type="scientific">Streptomyces armeniacus</name>
    <dbReference type="NCBI Taxonomy" id="83291"/>
    <lineage>
        <taxon>Bacteria</taxon>
        <taxon>Bacillati</taxon>
        <taxon>Actinomycetota</taxon>
        <taxon>Actinomycetes</taxon>
        <taxon>Kitasatosporales</taxon>
        <taxon>Streptomycetaceae</taxon>
        <taxon>Streptomyces</taxon>
    </lineage>
</organism>
<dbReference type="AlphaFoldDB" id="A0A345XJ07"/>
<keyword evidence="5" id="KW-1185">Reference proteome</keyword>
<protein>
    <submittedName>
        <fullName evidence="4">ATP-binding protein</fullName>
    </submittedName>
</protein>
<dbReference type="InterPro" id="IPR036890">
    <property type="entry name" value="HATPase_C_sf"/>
</dbReference>
<dbReference type="GO" id="GO:0004674">
    <property type="term" value="F:protein serine/threonine kinase activity"/>
    <property type="evidence" value="ECO:0007669"/>
    <property type="project" value="UniProtKB-KW"/>
</dbReference>
<dbReference type="InterPro" id="IPR050267">
    <property type="entry name" value="Anti-sigma-factor_SerPK"/>
</dbReference>
<dbReference type="SUPFAM" id="SSF55874">
    <property type="entry name" value="ATPase domain of HSP90 chaperone/DNA topoisomerase II/histidine kinase"/>
    <property type="match status" value="1"/>
</dbReference>
<dbReference type="KEGG" id="sarm:DVA86_02155"/>
<dbReference type="CDD" id="cd16936">
    <property type="entry name" value="HATPase_RsbW-like"/>
    <property type="match status" value="1"/>
</dbReference>
<dbReference type="PANTHER" id="PTHR35526:SF3">
    <property type="entry name" value="ANTI-SIGMA-F FACTOR RSBW"/>
    <property type="match status" value="1"/>
</dbReference>
<gene>
    <name evidence="4" type="ORF">DVA86_02155</name>
</gene>
<evidence type="ECO:0000259" key="3">
    <source>
        <dbReference type="Pfam" id="PF13581"/>
    </source>
</evidence>
<dbReference type="GO" id="GO:0005524">
    <property type="term" value="F:ATP binding"/>
    <property type="evidence" value="ECO:0007669"/>
    <property type="project" value="UniProtKB-KW"/>
</dbReference>
<feature type="compositionally biased region" description="Basic and acidic residues" evidence="2">
    <location>
        <begin position="91"/>
        <end position="117"/>
    </location>
</feature>
<evidence type="ECO:0000313" key="4">
    <source>
        <dbReference type="EMBL" id="AXK31623.1"/>
    </source>
</evidence>
<reference evidence="4 5" key="1">
    <citation type="submission" date="2018-07" db="EMBL/GenBank/DDBJ databases">
        <title>Draft genome of the type strain Streptomyces armeniacus ATCC 15676.</title>
        <authorList>
            <person name="Labana P."/>
            <person name="Gosse J.T."/>
            <person name="Boddy C.N."/>
        </authorList>
    </citation>
    <scope>NUCLEOTIDE SEQUENCE [LARGE SCALE GENOMIC DNA]</scope>
    <source>
        <strain evidence="4 5">ATCC 15676</strain>
    </source>
</reference>
<dbReference type="RefSeq" id="WP_208875269.1">
    <property type="nucleotide sequence ID" value="NZ_CP031320.1"/>
</dbReference>
<sequence>MAVQREQPVTYEITHSFPRSRTSVPRARSLLNAALDDWGVGRTACETAELVLSELVTNAVRVPVPWDREVDVRIARLAERGQAEQQEQEQEQGRERGLLRLEVSDAGDGKPEVRMPGDDETNGRGLLLVEALSRSWGVYSRACGTGKTVWAELEAPGCRTPEAPG</sequence>
<keyword evidence="1" id="KW-0418">Kinase</keyword>
<evidence type="ECO:0000256" key="2">
    <source>
        <dbReference type="SAM" id="MobiDB-lite"/>
    </source>
</evidence>
<keyword evidence="4" id="KW-0067">ATP-binding</keyword>